<feature type="domain" description="Core shell protein Gag P30" evidence="1">
    <location>
        <begin position="234"/>
        <end position="312"/>
    </location>
</feature>
<dbReference type="Gene3D" id="1.10.375.10">
    <property type="entry name" value="Human Immunodeficiency Virus Type 1 Capsid Protein"/>
    <property type="match status" value="1"/>
</dbReference>
<sequence length="322" mass="36543">MIRYCMETWPEEGIQEGPVYGPWYGARDRWLCVASKRHMNNRESVNGEEVKYAQCWLQEEMKNENKDENVTILIPLTPPNSIQVNPTPQSNNRPGETIKPLCECGTPITNPCGTNEGPYCGTRSKTTKGRVNYGGVERLFPLREVPMGGIQGGIGFVNAPLTASEVQTVKKEVTCLLEVPAGISNQVDQFLGPSISREFNSILGILFSSEDLQLIQTDGMQIWERENRPGPSGEQQIPFNLPDWNPNDELGWRNMKDYRTLIIRGIKEAVPRTRNVKLDFDCQQEKDETPSARLERLKRNFQLYSSIDTEDQKGKCWSKCNL</sequence>
<dbReference type="InterPro" id="IPR003036">
    <property type="entry name" value="Gag_P30"/>
</dbReference>
<dbReference type="GO" id="GO:0019068">
    <property type="term" value="P:virion assembly"/>
    <property type="evidence" value="ECO:0007669"/>
    <property type="project" value="InterPro"/>
</dbReference>
<name>A0A8K1LDS3_9PASS</name>
<evidence type="ECO:0000259" key="1">
    <source>
        <dbReference type="Pfam" id="PF02093"/>
    </source>
</evidence>
<dbReference type="InterPro" id="IPR008919">
    <property type="entry name" value="Retrov_capsid_N"/>
</dbReference>
<dbReference type="EMBL" id="SWJQ01000913">
    <property type="protein sequence ID" value="TRZ10205.1"/>
    <property type="molecule type" value="Genomic_DNA"/>
</dbReference>
<evidence type="ECO:0000313" key="2">
    <source>
        <dbReference type="EMBL" id="TRZ10205.1"/>
    </source>
</evidence>
<keyword evidence="3" id="KW-1185">Reference proteome</keyword>
<dbReference type="Pfam" id="PF02093">
    <property type="entry name" value="Gag_p30"/>
    <property type="match status" value="1"/>
</dbReference>
<dbReference type="PANTHER" id="PTHR33166">
    <property type="entry name" value="GAG_P30 DOMAIN-CONTAINING PROTEIN"/>
    <property type="match status" value="1"/>
</dbReference>
<comment type="caution">
    <text evidence="2">The sequence shown here is derived from an EMBL/GenBank/DDBJ whole genome shotgun (WGS) entry which is preliminary data.</text>
</comment>
<gene>
    <name evidence="2" type="ORF">HGM15179_016904</name>
</gene>
<dbReference type="InterPro" id="IPR050462">
    <property type="entry name" value="Retroviral_Gag-Pol_poly"/>
</dbReference>
<dbReference type="Proteomes" id="UP000796761">
    <property type="component" value="Unassembled WGS sequence"/>
</dbReference>
<dbReference type="AlphaFoldDB" id="A0A8K1LDS3"/>
<protein>
    <recommendedName>
        <fullName evidence="1">Core shell protein Gag P30 domain-containing protein</fullName>
    </recommendedName>
</protein>
<organism evidence="2 3">
    <name type="scientific">Zosterops borbonicus</name>
    <dbReference type="NCBI Taxonomy" id="364589"/>
    <lineage>
        <taxon>Eukaryota</taxon>
        <taxon>Metazoa</taxon>
        <taxon>Chordata</taxon>
        <taxon>Craniata</taxon>
        <taxon>Vertebrata</taxon>
        <taxon>Euteleostomi</taxon>
        <taxon>Archelosauria</taxon>
        <taxon>Archosauria</taxon>
        <taxon>Dinosauria</taxon>
        <taxon>Saurischia</taxon>
        <taxon>Theropoda</taxon>
        <taxon>Coelurosauria</taxon>
        <taxon>Aves</taxon>
        <taxon>Neognathae</taxon>
        <taxon>Neoaves</taxon>
        <taxon>Telluraves</taxon>
        <taxon>Australaves</taxon>
        <taxon>Passeriformes</taxon>
        <taxon>Sylvioidea</taxon>
        <taxon>Zosteropidae</taxon>
        <taxon>Zosterops</taxon>
    </lineage>
</organism>
<proteinExistence type="predicted"/>
<evidence type="ECO:0000313" key="3">
    <source>
        <dbReference type="Proteomes" id="UP000796761"/>
    </source>
</evidence>
<accession>A0A8K1LDS3</accession>
<dbReference type="OrthoDB" id="9049599at2759"/>
<dbReference type="SUPFAM" id="SSF47943">
    <property type="entry name" value="Retrovirus capsid protein, N-terminal core domain"/>
    <property type="match status" value="1"/>
</dbReference>
<reference evidence="2" key="1">
    <citation type="submission" date="2019-04" db="EMBL/GenBank/DDBJ databases">
        <title>Genome assembly of Zosterops borbonicus 15179.</title>
        <authorList>
            <person name="Leroy T."/>
            <person name="Anselmetti Y."/>
            <person name="Tilak M.-K."/>
            <person name="Nabholz B."/>
        </authorList>
    </citation>
    <scope>NUCLEOTIDE SEQUENCE</scope>
    <source>
        <strain evidence="2">HGM_15179</strain>
        <tissue evidence="2">Muscle</tissue>
    </source>
</reference>